<comment type="caution">
    <text evidence="1">The sequence shown here is derived from an EMBL/GenBank/DDBJ whole genome shotgun (WGS) entry which is preliminary data.</text>
</comment>
<dbReference type="RefSeq" id="XP_041190047.1">
    <property type="nucleotide sequence ID" value="XM_041333199.1"/>
</dbReference>
<accession>A0A9P7E559</accession>
<sequence>MTHITTGDSYDDVARMLEVMEPLMSRSFPNPRVAKVVDHLSGSVSKEYEHTHLDNQVSSLDQGYHFSKNPALDVNIDHIVRVECHDNMFDSALHAWDAMFYDSFPLNP</sequence>
<dbReference type="EMBL" id="JABBWG010000029">
    <property type="protein sequence ID" value="KAG1811448.1"/>
    <property type="molecule type" value="Genomic_DNA"/>
</dbReference>
<evidence type="ECO:0000313" key="1">
    <source>
        <dbReference type="EMBL" id="KAG1811448.1"/>
    </source>
</evidence>
<name>A0A9P7E559_9AGAM</name>
<proteinExistence type="predicted"/>
<protein>
    <submittedName>
        <fullName evidence="1">Uncharacterized protein</fullName>
    </submittedName>
</protein>
<dbReference type="GeneID" id="64627216"/>
<dbReference type="AlphaFoldDB" id="A0A9P7E559"/>
<evidence type="ECO:0000313" key="2">
    <source>
        <dbReference type="Proteomes" id="UP000807769"/>
    </source>
</evidence>
<organism evidence="1 2">
    <name type="scientific">Suillus subaureus</name>
    <dbReference type="NCBI Taxonomy" id="48587"/>
    <lineage>
        <taxon>Eukaryota</taxon>
        <taxon>Fungi</taxon>
        <taxon>Dikarya</taxon>
        <taxon>Basidiomycota</taxon>
        <taxon>Agaricomycotina</taxon>
        <taxon>Agaricomycetes</taxon>
        <taxon>Agaricomycetidae</taxon>
        <taxon>Boletales</taxon>
        <taxon>Suillineae</taxon>
        <taxon>Suillaceae</taxon>
        <taxon>Suillus</taxon>
    </lineage>
</organism>
<gene>
    <name evidence="1" type="ORF">BJ212DRAFT_1301965</name>
</gene>
<keyword evidence="2" id="KW-1185">Reference proteome</keyword>
<reference evidence="1" key="1">
    <citation type="journal article" date="2020" name="New Phytol.">
        <title>Comparative genomics reveals dynamic genome evolution in host specialist ectomycorrhizal fungi.</title>
        <authorList>
            <person name="Lofgren L.A."/>
            <person name="Nguyen N.H."/>
            <person name="Vilgalys R."/>
            <person name="Ruytinx J."/>
            <person name="Liao H.L."/>
            <person name="Branco S."/>
            <person name="Kuo A."/>
            <person name="LaButti K."/>
            <person name="Lipzen A."/>
            <person name="Andreopoulos W."/>
            <person name="Pangilinan J."/>
            <person name="Riley R."/>
            <person name="Hundley H."/>
            <person name="Na H."/>
            <person name="Barry K."/>
            <person name="Grigoriev I.V."/>
            <person name="Stajich J.E."/>
            <person name="Kennedy P.G."/>
        </authorList>
    </citation>
    <scope>NUCLEOTIDE SEQUENCE</scope>
    <source>
        <strain evidence="1">MN1</strain>
    </source>
</reference>
<dbReference type="Proteomes" id="UP000807769">
    <property type="component" value="Unassembled WGS sequence"/>
</dbReference>